<dbReference type="EC" id="2.7.7.87" evidence="9"/>
<evidence type="ECO:0000256" key="9">
    <source>
        <dbReference type="HAMAP-Rule" id="MF_01852"/>
    </source>
</evidence>
<dbReference type="PROSITE" id="PS51163">
    <property type="entry name" value="YRDC"/>
    <property type="match status" value="1"/>
</dbReference>
<dbReference type="Proteomes" id="UP000516346">
    <property type="component" value="Chromosome"/>
</dbReference>
<comment type="subcellular location">
    <subcellularLocation>
        <location evidence="1 9">Cytoplasm</location>
    </subcellularLocation>
</comment>
<keyword evidence="4 9" id="KW-0819">tRNA processing</keyword>
<dbReference type="GO" id="GO:0006450">
    <property type="term" value="P:regulation of translational fidelity"/>
    <property type="evidence" value="ECO:0007669"/>
    <property type="project" value="TreeGrafter"/>
</dbReference>
<comment type="similarity">
    <text evidence="9">Belongs to the SUA5 family. TsaC subfamily.</text>
</comment>
<evidence type="ECO:0000313" key="12">
    <source>
        <dbReference type="Proteomes" id="UP000516346"/>
    </source>
</evidence>
<dbReference type="Pfam" id="PF01300">
    <property type="entry name" value="Sua5_yciO_yrdC"/>
    <property type="match status" value="1"/>
</dbReference>
<accession>A0A7H1B049</accession>
<dbReference type="AlphaFoldDB" id="A0A7H1B049"/>
<evidence type="ECO:0000256" key="2">
    <source>
        <dbReference type="ARBA" id="ARBA00022490"/>
    </source>
</evidence>
<comment type="catalytic activity">
    <reaction evidence="8 9">
        <text>L-threonine + hydrogencarbonate + ATP = L-threonylcarbamoyladenylate + diphosphate + H2O</text>
        <dbReference type="Rhea" id="RHEA:36407"/>
        <dbReference type="ChEBI" id="CHEBI:15377"/>
        <dbReference type="ChEBI" id="CHEBI:17544"/>
        <dbReference type="ChEBI" id="CHEBI:30616"/>
        <dbReference type="ChEBI" id="CHEBI:33019"/>
        <dbReference type="ChEBI" id="CHEBI:57926"/>
        <dbReference type="ChEBI" id="CHEBI:73682"/>
        <dbReference type="EC" id="2.7.7.87"/>
    </reaction>
</comment>
<feature type="domain" description="YrdC-like" evidence="10">
    <location>
        <begin position="1"/>
        <end position="180"/>
    </location>
</feature>
<evidence type="ECO:0000259" key="10">
    <source>
        <dbReference type="PROSITE" id="PS51163"/>
    </source>
</evidence>
<keyword evidence="3 9" id="KW-0808">Transferase</keyword>
<dbReference type="InterPro" id="IPR006070">
    <property type="entry name" value="Sua5-like_dom"/>
</dbReference>
<gene>
    <name evidence="9" type="primary">tsaC</name>
    <name evidence="11" type="ORF">ICW73_01630</name>
</gene>
<keyword evidence="7 9" id="KW-0067">ATP-binding</keyword>
<dbReference type="PANTHER" id="PTHR17490:SF18">
    <property type="entry name" value="THREONYLCARBAMOYL-AMP SYNTHASE"/>
    <property type="match status" value="1"/>
</dbReference>
<dbReference type="GO" id="GO:0061710">
    <property type="term" value="F:L-threonylcarbamoyladenylate synthase"/>
    <property type="evidence" value="ECO:0007669"/>
    <property type="project" value="UniProtKB-EC"/>
</dbReference>
<dbReference type="SUPFAM" id="SSF55821">
    <property type="entry name" value="YrdC/RibB"/>
    <property type="match status" value="1"/>
</dbReference>
<keyword evidence="6 9" id="KW-0547">Nucleotide-binding</keyword>
<dbReference type="Gene3D" id="3.90.870.10">
    <property type="entry name" value="DHBP synthase"/>
    <property type="match status" value="1"/>
</dbReference>
<dbReference type="InterPro" id="IPR050156">
    <property type="entry name" value="TC-AMP_synthase_SUA5"/>
</dbReference>
<organism evidence="11 12">
    <name type="scientific">Buchnera aphidicola</name>
    <name type="common">Pentalonia nigronervosa</name>
    <dbReference type="NCBI Taxonomy" id="1309793"/>
    <lineage>
        <taxon>Bacteria</taxon>
        <taxon>Pseudomonadati</taxon>
        <taxon>Pseudomonadota</taxon>
        <taxon>Gammaproteobacteria</taxon>
        <taxon>Enterobacterales</taxon>
        <taxon>Erwiniaceae</taxon>
        <taxon>Buchnera</taxon>
    </lineage>
</organism>
<sequence length="180" mass="20364">MLNKNHVIAYPTESMFALGCDPSNFQAVKKLLLLKKRCVKKGFILVAAHYEQIKMYIDEHCLSSAQKKKMFFYWPGPFTLLVPAKSSVPYWLNGGLNTVAVRISAHCGIIKLCNFFGKALISTSANISKMKPCISREEVVKNFGENFPLLDGEIGYEKHPSTIINIINGKFIRYVQMQKI</sequence>
<dbReference type="GO" id="GO:0003725">
    <property type="term" value="F:double-stranded RNA binding"/>
    <property type="evidence" value="ECO:0007669"/>
    <property type="project" value="InterPro"/>
</dbReference>
<dbReference type="HAMAP" id="MF_01852">
    <property type="entry name" value="TsaC"/>
    <property type="match status" value="1"/>
</dbReference>
<dbReference type="GO" id="GO:0005524">
    <property type="term" value="F:ATP binding"/>
    <property type="evidence" value="ECO:0007669"/>
    <property type="project" value="UniProtKB-UniRule"/>
</dbReference>
<keyword evidence="5 9" id="KW-0548">Nucleotidyltransferase</keyword>
<reference evidence="11 12" key="1">
    <citation type="submission" date="2020-09" db="EMBL/GenBank/DDBJ databases">
        <title>Genome sequence of the banana aphid, Pentalonia nigronervosa Coquerel (Hemiptera: Aphididae) and its symbionts.</title>
        <authorList>
            <person name="Mathers T.C."/>
            <person name="Mugford S.T."/>
            <person name="Hogenhout S.A."/>
            <person name="Tripathi L."/>
        </authorList>
    </citation>
    <scope>NUCLEOTIDE SEQUENCE [LARGE SCALE GENOMIC DNA]</scope>
    <source>
        <strain evidence="11">Ba4</strain>
    </source>
</reference>
<dbReference type="GO" id="GO:0005737">
    <property type="term" value="C:cytoplasm"/>
    <property type="evidence" value="ECO:0007669"/>
    <property type="project" value="UniProtKB-SubCell"/>
</dbReference>
<evidence type="ECO:0000256" key="5">
    <source>
        <dbReference type="ARBA" id="ARBA00022695"/>
    </source>
</evidence>
<name>A0A7H1B049_9GAMM</name>
<dbReference type="InterPro" id="IPR017945">
    <property type="entry name" value="DHBP_synth_RibB-like_a/b_dom"/>
</dbReference>
<proteinExistence type="inferred from homology"/>
<comment type="function">
    <text evidence="9">Required for the formation of a threonylcarbamoyl group on adenosine at position 37 (t(6)A37) in tRNAs that read codons beginning with adenine. Catalyzes the conversion of L-threonine, HCO(3)(-)/CO(2) and ATP to give threonylcarbamoyl-AMP (TC-AMP) as the acyladenylate intermediate, with the release of diphosphate.</text>
</comment>
<evidence type="ECO:0000256" key="8">
    <source>
        <dbReference type="ARBA" id="ARBA00048366"/>
    </source>
</evidence>
<evidence type="ECO:0000256" key="4">
    <source>
        <dbReference type="ARBA" id="ARBA00022694"/>
    </source>
</evidence>
<evidence type="ECO:0000256" key="7">
    <source>
        <dbReference type="ARBA" id="ARBA00022840"/>
    </source>
</evidence>
<evidence type="ECO:0000256" key="6">
    <source>
        <dbReference type="ARBA" id="ARBA00022741"/>
    </source>
</evidence>
<protein>
    <recommendedName>
        <fullName evidence="9">Threonylcarbamoyl-AMP synthase</fullName>
        <shortName evidence="9">TC-AMP synthase</shortName>
        <ecNumber evidence="9">2.7.7.87</ecNumber>
    </recommendedName>
    <alternativeName>
        <fullName evidence="9">L-threonylcarbamoyladenylate synthase</fullName>
    </alternativeName>
    <alternativeName>
        <fullName evidence="9">t(6)A37 threonylcarbamoyladenosine biosynthesis protein TsaC</fullName>
    </alternativeName>
    <alternativeName>
        <fullName evidence="9">tRNA threonylcarbamoyladenosine biosynthesis protein TsaC</fullName>
    </alternativeName>
</protein>
<dbReference type="InterPro" id="IPR023535">
    <property type="entry name" value="TC-AMP_synthase"/>
</dbReference>
<evidence type="ECO:0000256" key="3">
    <source>
        <dbReference type="ARBA" id="ARBA00022679"/>
    </source>
</evidence>
<evidence type="ECO:0000313" key="11">
    <source>
        <dbReference type="EMBL" id="QNS02104.1"/>
    </source>
</evidence>
<keyword evidence="2 9" id="KW-0963">Cytoplasm</keyword>
<dbReference type="GO" id="GO:0000049">
    <property type="term" value="F:tRNA binding"/>
    <property type="evidence" value="ECO:0007669"/>
    <property type="project" value="TreeGrafter"/>
</dbReference>
<dbReference type="EMBL" id="CP061275">
    <property type="protein sequence ID" value="QNS02104.1"/>
    <property type="molecule type" value="Genomic_DNA"/>
</dbReference>
<evidence type="ECO:0000256" key="1">
    <source>
        <dbReference type="ARBA" id="ARBA00004496"/>
    </source>
</evidence>
<dbReference type="PANTHER" id="PTHR17490">
    <property type="entry name" value="SUA5"/>
    <property type="match status" value="1"/>
</dbReference>
<dbReference type="GO" id="GO:0002949">
    <property type="term" value="P:tRNA threonylcarbamoyladenosine modification"/>
    <property type="evidence" value="ECO:0007669"/>
    <property type="project" value="UniProtKB-UniRule"/>
</dbReference>